<reference evidence="2 3" key="1">
    <citation type="submission" date="2014-02" db="EMBL/GenBank/DDBJ databases">
        <title>Draft genome sequence of Lysinibacillus odysseyi NBRC 100172.</title>
        <authorList>
            <person name="Zhang F."/>
            <person name="Wang G."/>
            <person name="Zhang L."/>
        </authorList>
    </citation>
    <scope>NUCLEOTIDE SEQUENCE [LARGE SCALE GENOMIC DNA]</scope>
    <source>
        <strain evidence="2 3">NBRC 100172</strain>
    </source>
</reference>
<dbReference type="RefSeq" id="WP_036150854.1">
    <property type="nucleotide sequence ID" value="NZ_BCVX01000002.1"/>
</dbReference>
<dbReference type="InterPro" id="IPR013693">
    <property type="entry name" value="SpoIID/LytB_N"/>
</dbReference>
<keyword evidence="3" id="KW-1185">Reference proteome</keyword>
<dbReference type="PANTHER" id="PTHR30032:SF4">
    <property type="entry name" value="AMIDASE ENHANCER"/>
    <property type="match status" value="1"/>
</dbReference>
<feature type="domain" description="Sporulation stage II protein D amidase enhancer LytB N-terminal" evidence="1">
    <location>
        <begin position="47"/>
        <end position="129"/>
    </location>
</feature>
<proteinExistence type="predicted"/>
<dbReference type="Proteomes" id="UP000030437">
    <property type="component" value="Unassembled WGS sequence"/>
</dbReference>
<dbReference type="AlphaFoldDB" id="A0A0A3IX92"/>
<organism evidence="2 3">
    <name type="scientific">Lysinibacillus odysseyi 34hs-1 = NBRC 100172</name>
    <dbReference type="NCBI Taxonomy" id="1220589"/>
    <lineage>
        <taxon>Bacteria</taxon>
        <taxon>Bacillati</taxon>
        <taxon>Bacillota</taxon>
        <taxon>Bacilli</taxon>
        <taxon>Bacillales</taxon>
        <taxon>Bacillaceae</taxon>
        <taxon>Lysinibacillus</taxon>
    </lineage>
</organism>
<name>A0A0A3IX92_9BACI</name>
<dbReference type="STRING" id="1220589.CD32_02320"/>
<dbReference type="NCBIfam" id="TIGR02669">
    <property type="entry name" value="SpoIID_LytB"/>
    <property type="match status" value="1"/>
</dbReference>
<dbReference type="Pfam" id="PF08486">
    <property type="entry name" value="SpoIID"/>
    <property type="match status" value="1"/>
</dbReference>
<comment type="caution">
    <text evidence="2">The sequence shown here is derived from an EMBL/GenBank/DDBJ whole genome shotgun (WGS) entry which is preliminary data.</text>
</comment>
<evidence type="ECO:0000313" key="2">
    <source>
        <dbReference type="EMBL" id="KGR88075.1"/>
    </source>
</evidence>
<dbReference type="GO" id="GO:0030435">
    <property type="term" value="P:sporulation resulting in formation of a cellular spore"/>
    <property type="evidence" value="ECO:0007669"/>
    <property type="project" value="InterPro"/>
</dbReference>
<protein>
    <recommendedName>
        <fullName evidence="1">Sporulation stage II protein D amidase enhancer LytB N-terminal domain-containing protein</fullName>
    </recommendedName>
</protein>
<dbReference type="EMBL" id="JPVP01000043">
    <property type="protein sequence ID" value="KGR88075.1"/>
    <property type="molecule type" value="Genomic_DNA"/>
</dbReference>
<dbReference type="PANTHER" id="PTHR30032">
    <property type="entry name" value="N-ACETYLMURAMOYL-L-ALANINE AMIDASE-RELATED"/>
    <property type="match status" value="1"/>
</dbReference>
<dbReference type="InterPro" id="IPR014225">
    <property type="entry name" value="Spore_II_D_firmicutes"/>
</dbReference>
<dbReference type="eggNOG" id="COG2385">
    <property type="taxonomic scope" value="Bacteria"/>
</dbReference>
<dbReference type="InterPro" id="IPR051922">
    <property type="entry name" value="Bact_Sporulation_Assoc"/>
</dbReference>
<evidence type="ECO:0000313" key="3">
    <source>
        <dbReference type="Proteomes" id="UP000030437"/>
    </source>
</evidence>
<accession>A0A0A3IX92</accession>
<sequence length="288" mass="32184">MKKYILPLIIVVLLFMIPLQFKKKTSPKEEVTEEECEVSITFAESNEALPLEQYLVGVLAGEMPASFELEALKAQAIAARTYAIHQTNYGTSPIMQTTAHQVYKEELNSKYEKKLKRAVKETKNQILTYNGEPITAMFHAASNGQTETSENFSGTQIAYLTTVSSPEDYTDSKSITLAQFNQALQGNFTFGQIKQAKMTRNSTNRVETITIGNRSWQGREFRELLQLKSADFSITVDQQVHIETKGYGHGVGMSQYGAEALAAGGKTAEEIVQYYYPNTKLEQLACSK</sequence>
<dbReference type="InterPro" id="IPR013486">
    <property type="entry name" value="SpoIID/LytB"/>
</dbReference>
<dbReference type="NCBIfam" id="TIGR02870">
    <property type="entry name" value="spore_II_D"/>
    <property type="match status" value="1"/>
</dbReference>
<gene>
    <name evidence="2" type="ORF">CD32_02320</name>
</gene>
<evidence type="ECO:0000259" key="1">
    <source>
        <dbReference type="Pfam" id="PF08486"/>
    </source>
</evidence>
<dbReference type="GO" id="GO:0030288">
    <property type="term" value="C:outer membrane-bounded periplasmic space"/>
    <property type="evidence" value="ECO:0007669"/>
    <property type="project" value="TreeGrafter"/>
</dbReference>